<organism evidence="11 12">
    <name type="scientific">Trichomalopsis sarcophagae</name>
    <dbReference type="NCBI Taxonomy" id="543379"/>
    <lineage>
        <taxon>Eukaryota</taxon>
        <taxon>Metazoa</taxon>
        <taxon>Ecdysozoa</taxon>
        <taxon>Arthropoda</taxon>
        <taxon>Hexapoda</taxon>
        <taxon>Insecta</taxon>
        <taxon>Pterygota</taxon>
        <taxon>Neoptera</taxon>
        <taxon>Endopterygota</taxon>
        <taxon>Hymenoptera</taxon>
        <taxon>Apocrita</taxon>
        <taxon>Proctotrupomorpha</taxon>
        <taxon>Chalcidoidea</taxon>
        <taxon>Pteromalidae</taxon>
        <taxon>Pteromalinae</taxon>
        <taxon>Trichomalopsis</taxon>
    </lineage>
</organism>
<dbReference type="GO" id="GO:0045751">
    <property type="term" value="P:negative regulation of Toll signaling pathway"/>
    <property type="evidence" value="ECO:0007669"/>
    <property type="project" value="UniProtKB-ARBA"/>
</dbReference>
<protein>
    <recommendedName>
        <fullName evidence="13">Caspase family p20 domain-containing protein</fullName>
    </recommendedName>
</protein>
<evidence type="ECO:0000313" key="11">
    <source>
        <dbReference type="EMBL" id="OXU19120.1"/>
    </source>
</evidence>
<evidence type="ECO:0000256" key="3">
    <source>
        <dbReference type="ARBA" id="ARBA00022703"/>
    </source>
</evidence>
<gene>
    <name evidence="11" type="ORF">TSAR_009535</name>
</gene>
<dbReference type="EMBL" id="NNAY01003603">
    <property type="protein sequence ID" value="OXU19120.1"/>
    <property type="molecule type" value="Genomic_DNA"/>
</dbReference>
<dbReference type="GO" id="GO:0016322">
    <property type="term" value="P:neuron remodeling"/>
    <property type="evidence" value="ECO:0007669"/>
    <property type="project" value="UniProtKB-ARBA"/>
</dbReference>
<reference evidence="11 12" key="1">
    <citation type="journal article" date="2017" name="Curr. Biol.">
        <title>The Evolution of Venom by Co-option of Single-Copy Genes.</title>
        <authorList>
            <person name="Martinson E.O."/>
            <person name="Mrinalini"/>
            <person name="Kelkar Y.D."/>
            <person name="Chang C.H."/>
            <person name="Werren J.H."/>
        </authorList>
    </citation>
    <scope>NUCLEOTIDE SEQUENCE [LARGE SCALE GENOMIC DNA]</scope>
    <source>
        <strain evidence="11 12">Alberta</strain>
        <tissue evidence="11">Whole body</tissue>
    </source>
</reference>
<dbReference type="Proteomes" id="UP000215335">
    <property type="component" value="Unassembled WGS sequence"/>
</dbReference>
<keyword evidence="6" id="KW-0865">Zymogen</keyword>
<dbReference type="OrthoDB" id="6116485at2759"/>
<evidence type="ECO:0000256" key="1">
    <source>
        <dbReference type="ARBA" id="ARBA00010134"/>
    </source>
</evidence>
<dbReference type="FunFam" id="3.40.50.1460:FF:000001">
    <property type="entry name" value="Caspase-3 preproprotein"/>
    <property type="match status" value="1"/>
</dbReference>
<evidence type="ECO:0000259" key="9">
    <source>
        <dbReference type="PROSITE" id="PS50207"/>
    </source>
</evidence>
<dbReference type="STRING" id="543379.A0A232EL91"/>
<dbReference type="CDD" id="cd00032">
    <property type="entry name" value="CASc"/>
    <property type="match status" value="1"/>
</dbReference>
<dbReference type="PROSITE" id="PS50207">
    <property type="entry name" value="CASPASE_P10"/>
    <property type="match status" value="1"/>
</dbReference>
<evidence type="ECO:0000256" key="4">
    <source>
        <dbReference type="ARBA" id="ARBA00022801"/>
    </source>
</evidence>
<evidence type="ECO:0000256" key="5">
    <source>
        <dbReference type="ARBA" id="ARBA00022807"/>
    </source>
</evidence>
<feature type="compositionally biased region" description="Polar residues" evidence="8">
    <location>
        <begin position="141"/>
        <end position="160"/>
    </location>
</feature>
<keyword evidence="5" id="KW-0788">Thiol protease</keyword>
<evidence type="ECO:0000313" key="12">
    <source>
        <dbReference type="Proteomes" id="UP000215335"/>
    </source>
</evidence>
<dbReference type="GO" id="GO:0043525">
    <property type="term" value="P:positive regulation of neuron apoptotic process"/>
    <property type="evidence" value="ECO:0007669"/>
    <property type="project" value="TreeGrafter"/>
</dbReference>
<evidence type="ECO:0000256" key="8">
    <source>
        <dbReference type="SAM" id="MobiDB-lite"/>
    </source>
</evidence>
<accession>A0A232EL91</accession>
<comment type="caution">
    <text evidence="11">The sequence shown here is derived from an EMBL/GenBank/DDBJ whole genome shotgun (WGS) entry which is preliminary data.</text>
</comment>
<dbReference type="InterPro" id="IPR002398">
    <property type="entry name" value="Pept_C14"/>
</dbReference>
<keyword evidence="2" id="KW-0645">Protease</keyword>
<dbReference type="GO" id="GO:0005737">
    <property type="term" value="C:cytoplasm"/>
    <property type="evidence" value="ECO:0007669"/>
    <property type="project" value="TreeGrafter"/>
</dbReference>
<keyword evidence="4" id="KW-0378">Hydrolase</keyword>
<dbReference type="GO" id="GO:0045476">
    <property type="term" value="P:nurse cell apoptotic process"/>
    <property type="evidence" value="ECO:0007669"/>
    <property type="project" value="UniProtKB-ARBA"/>
</dbReference>
<dbReference type="InterPro" id="IPR001309">
    <property type="entry name" value="Pept_C14_p20"/>
</dbReference>
<comment type="similarity">
    <text evidence="1 7">Belongs to the peptidase C14A family.</text>
</comment>
<dbReference type="SMART" id="SM00115">
    <property type="entry name" value="CASc"/>
    <property type="match status" value="1"/>
</dbReference>
<dbReference type="InterPro" id="IPR015917">
    <property type="entry name" value="Pept_C14A"/>
</dbReference>
<keyword evidence="12" id="KW-1185">Reference proteome</keyword>
<dbReference type="InterPro" id="IPR029030">
    <property type="entry name" value="Caspase-like_dom_sf"/>
</dbReference>
<dbReference type="PANTHER" id="PTHR10454:SF232">
    <property type="entry name" value="AT03047P-RELATED"/>
    <property type="match status" value="1"/>
</dbReference>
<dbReference type="Gene3D" id="3.40.50.1460">
    <property type="match status" value="1"/>
</dbReference>
<feature type="domain" description="Caspase family p10" evidence="9">
    <location>
        <begin position="371"/>
        <end position="466"/>
    </location>
</feature>
<dbReference type="SUPFAM" id="SSF52129">
    <property type="entry name" value="Caspase-like"/>
    <property type="match status" value="1"/>
</dbReference>
<sequence length="719" mass="82826">MDILLFYLVKSLRDSIVQASTSSGALEYKFRITSEMCDSKDEKSFEESSRGQVLFHGFEDFDVAELVENKLSDIDEEEDIILRQLPRTPVASAARGKRRRRASDVIDSMGERGCQLYNFNSPATCSSSASPYSYYCGSSTPASSSGFTTPRRGTNRNAISPDQGYATTPEFVQRTVIPEWMLRRIDSHDATVPIRNDENNYSTSPAEARARMSAQKDADRYNMEHRNRGKCVIFNHETFDTGFETREGSSVDARRIEQTFQQLGFTVEICDDYEHSGVMNKLNELSEEDHSENDCLCIFVLTHGLKNDLICAKDVVYKLENVWKPFTADKCTSLAGKPKLFFFSSIRIGDNLDGGIKMMRSGTTETDSSSASYQIPTHADFLFAHSTVQGFYSWRNPEEGTWYVQSLCDVFDEYAATQDLAKLMTITARKVATNFASYNDLDPMLHGKKQVPSVISSLIRDVYFTPKNYGRSKCQYDICQNKIQEASGYECEQTCHEHNYIQNIISLLIFVVNKFFCESRKCHDNLEDVLNPNEVNKPEIKRRLYDLLGSDDNLKNHLTQNKCDSSRFENSHKNEKIGCKLDSVQKLYQSSGNCCIHRRLPRHFRQNICLLNPLKCREVKIRKVEKCCGDMPNFIELRPMKLVLPNNKTSSQYFQKRLTIPKQKLNTVIEKISLSKRKRFRKLFNSLHLFCIKPKIYIFRKYCFCKYSKKYFYARKEKV</sequence>
<feature type="domain" description="Caspase family p20" evidence="10">
    <location>
        <begin position="227"/>
        <end position="347"/>
    </location>
</feature>
<dbReference type="InterPro" id="IPR011600">
    <property type="entry name" value="Pept_C14_caspase"/>
</dbReference>
<keyword evidence="3" id="KW-0053">Apoptosis</keyword>
<dbReference type="PRINTS" id="PR00376">
    <property type="entry name" value="IL1BCENZYME"/>
</dbReference>
<dbReference type="PROSITE" id="PS50208">
    <property type="entry name" value="CASPASE_P20"/>
    <property type="match status" value="1"/>
</dbReference>
<dbReference type="PANTHER" id="PTHR10454">
    <property type="entry name" value="CASPASE"/>
    <property type="match status" value="1"/>
</dbReference>
<evidence type="ECO:0000259" key="10">
    <source>
        <dbReference type="PROSITE" id="PS50208"/>
    </source>
</evidence>
<evidence type="ECO:0000256" key="6">
    <source>
        <dbReference type="ARBA" id="ARBA00023145"/>
    </source>
</evidence>
<dbReference type="PROSITE" id="PS01121">
    <property type="entry name" value="CASPASE_HIS"/>
    <property type="match status" value="1"/>
</dbReference>
<dbReference type="GO" id="GO:1990525">
    <property type="term" value="F:BIR domain binding"/>
    <property type="evidence" value="ECO:0007669"/>
    <property type="project" value="UniProtKB-ARBA"/>
</dbReference>
<dbReference type="InterPro" id="IPR002138">
    <property type="entry name" value="Pept_C14_p10"/>
</dbReference>
<evidence type="ECO:0008006" key="13">
    <source>
        <dbReference type="Google" id="ProtNLM"/>
    </source>
</evidence>
<dbReference type="GO" id="GO:0006508">
    <property type="term" value="P:proteolysis"/>
    <property type="evidence" value="ECO:0007669"/>
    <property type="project" value="UniProtKB-KW"/>
</dbReference>
<feature type="region of interest" description="Disordered" evidence="8">
    <location>
        <begin position="141"/>
        <end position="167"/>
    </location>
</feature>
<proteinExistence type="inferred from homology"/>
<dbReference type="GO" id="GO:0004197">
    <property type="term" value="F:cysteine-type endopeptidase activity"/>
    <property type="evidence" value="ECO:0007669"/>
    <property type="project" value="InterPro"/>
</dbReference>
<dbReference type="AlphaFoldDB" id="A0A232EL91"/>
<name>A0A232EL91_9HYME</name>
<evidence type="ECO:0000256" key="7">
    <source>
        <dbReference type="RuleBase" id="RU003971"/>
    </source>
</evidence>
<dbReference type="InterPro" id="IPR016129">
    <property type="entry name" value="Caspase_his_AS"/>
</dbReference>
<dbReference type="Pfam" id="PF00656">
    <property type="entry name" value="Peptidase_C14"/>
    <property type="match status" value="1"/>
</dbReference>
<evidence type="ECO:0000256" key="2">
    <source>
        <dbReference type="ARBA" id="ARBA00022670"/>
    </source>
</evidence>